<protein>
    <recommendedName>
        <fullName evidence="1">RNase H type-1 domain-containing protein</fullName>
    </recommendedName>
</protein>
<dbReference type="Proteomes" id="UP000290289">
    <property type="component" value="Chromosome 7"/>
</dbReference>
<dbReference type="GO" id="GO:0004523">
    <property type="term" value="F:RNA-DNA hybrid ribonuclease activity"/>
    <property type="evidence" value="ECO:0007669"/>
    <property type="project" value="InterPro"/>
</dbReference>
<comment type="caution">
    <text evidence="2">The sequence shown here is derived from an EMBL/GenBank/DDBJ whole genome shotgun (WGS) entry which is preliminary data.</text>
</comment>
<name>A0A498JHE5_MALDO</name>
<dbReference type="InterPro" id="IPR002156">
    <property type="entry name" value="RNaseH_domain"/>
</dbReference>
<evidence type="ECO:0000313" key="3">
    <source>
        <dbReference type="Proteomes" id="UP000290289"/>
    </source>
</evidence>
<dbReference type="InterPro" id="IPR036397">
    <property type="entry name" value="RNaseH_sf"/>
</dbReference>
<reference evidence="2 3" key="1">
    <citation type="submission" date="2018-10" db="EMBL/GenBank/DDBJ databases">
        <title>A high-quality apple genome assembly.</title>
        <authorList>
            <person name="Hu J."/>
        </authorList>
    </citation>
    <scope>NUCLEOTIDE SEQUENCE [LARGE SCALE GENOMIC DNA]</scope>
    <source>
        <strain evidence="3">cv. HFTH1</strain>
        <tissue evidence="2">Young leaf</tissue>
    </source>
</reference>
<gene>
    <name evidence="2" type="ORF">DVH24_024009</name>
</gene>
<dbReference type="PANTHER" id="PTHR47074">
    <property type="entry name" value="BNAC02G40300D PROTEIN"/>
    <property type="match status" value="1"/>
</dbReference>
<dbReference type="Gene3D" id="3.30.420.10">
    <property type="entry name" value="Ribonuclease H-like superfamily/Ribonuclease H"/>
    <property type="match status" value="1"/>
</dbReference>
<keyword evidence="3" id="KW-1185">Reference proteome</keyword>
<sequence length="85" mass="9458">MAKATAVWAAMTVCLEEGLERVMFESDAQRLIQMINKECVVDASLEFFATKFNSIEFCYVSWDGNLAAHAMAYVANRGGSFCEAF</sequence>
<dbReference type="GO" id="GO:0003676">
    <property type="term" value="F:nucleic acid binding"/>
    <property type="evidence" value="ECO:0007669"/>
    <property type="project" value="InterPro"/>
</dbReference>
<dbReference type="EMBL" id="RDQH01000333">
    <property type="protein sequence ID" value="RXH94325.1"/>
    <property type="molecule type" value="Genomic_DNA"/>
</dbReference>
<organism evidence="2 3">
    <name type="scientific">Malus domestica</name>
    <name type="common">Apple</name>
    <name type="synonym">Pyrus malus</name>
    <dbReference type="NCBI Taxonomy" id="3750"/>
    <lineage>
        <taxon>Eukaryota</taxon>
        <taxon>Viridiplantae</taxon>
        <taxon>Streptophyta</taxon>
        <taxon>Embryophyta</taxon>
        <taxon>Tracheophyta</taxon>
        <taxon>Spermatophyta</taxon>
        <taxon>Magnoliopsida</taxon>
        <taxon>eudicotyledons</taxon>
        <taxon>Gunneridae</taxon>
        <taxon>Pentapetalae</taxon>
        <taxon>rosids</taxon>
        <taxon>fabids</taxon>
        <taxon>Rosales</taxon>
        <taxon>Rosaceae</taxon>
        <taxon>Amygdaloideae</taxon>
        <taxon>Maleae</taxon>
        <taxon>Malus</taxon>
    </lineage>
</organism>
<evidence type="ECO:0000313" key="2">
    <source>
        <dbReference type="EMBL" id="RXH94325.1"/>
    </source>
</evidence>
<dbReference type="AlphaFoldDB" id="A0A498JHE5"/>
<accession>A0A498JHE5</accession>
<feature type="domain" description="RNase H type-1" evidence="1">
    <location>
        <begin position="1"/>
        <end position="72"/>
    </location>
</feature>
<proteinExistence type="predicted"/>
<evidence type="ECO:0000259" key="1">
    <source>
        <dbReference type="Pfam" id="PF13456"/>
    </source>
</evidence>
<dbReference type="Pfam" id="PF13456">
    <property type="entry name" value="RVT_3"/>
    <property type="match status" value="1"/>
</dbReference>
<dbReference type="InterPro" id="IPR052929">
    <property type="entry name" value="RNase_H-like_EbsB-rel"/>
</dbReference>
<dbReference type="PANTHER" id="PTHR47074:SF11">
    <property type="entry name" value="REVERSE TRANSCRIPTASE-LIKE PROTEIN"/>
    <property type="match status" value="1"/>
</dbReference>